<sequence length="59" mass="6967">MNHPQDSNSKPKYKGEIVKTEKVIKIRTMDIRPGVDSNKIPENLMDTIKYRDDIYELPY</sequence>
<evidence type="ECO:0000313" key="1">
    <source>
        <dbReference type="EMBL" id="CCO47449.1"/>
    </source>
</evidence>
<evidence type="ECO:0000313" key="2">
    <source>
        <dbReference type="Proteomes" id="UP000018211"/>
    </source>
</evidence>
<accession>A0AAV2VRY9</accession>
<comment type="caution">
    <text evidence="1">The sequence shown here is derived from an EMBL/GenBank/DDBJ whole genome shotgun (WGS) entry which is preliminary data.</text>
</comment>
<name>A0AAV2VRY9_9VIBR</name>
<dbReference type="AlphaFoldDB" id="A0AAV2VRY9"/>
<protein>
    <submittedName>
        <fullName evidence="1">Uncharacterized protein</fullName>
    </submittedName>
</protein>
<reference evidence="1 2" key="1">
    <citation type="journal article" date="2013" name="ISME J.">
        <title>Comparative genomics of pathogenic lineages of Vibrio nigripulchritudo identifies virulence-associated traits.</title>
        <authorList>
            <person name="Goudenege D."/>
            <person name="Labreuche Y."/>
            <person name="Krin E."/>
            <person name="Ansquer D."/>
            <person name="Mangenot S."/>
            <person name="Calteau A."/>
            <person name="Medigue C."/>
            <person name="Mazel D."/>
            <person name="Polz M.F."/>
            <person name="Le Roux F."/>
        </authorList>
    </citation>
    <scope>NUCLEOTIDE SEQUENCE [LARGE SCALE GENOMIC DNA]</scope>
    <source>
        <strain evidence="1 2">SOn1</strain>
    </source>
</reference>
<gene>
    <name evidence="1" type="ORF">VIBNISOn1_30143</name>
</gene>
<dbReference type="Proteomes" id="UP000018211">
    <property type="component" value="Unassembled WGS sequence"/>
</dbReference>
<proteinExistence type="predicted"/>
<organism evidence="1 2">
    <name type="scientific">Vibrio nigripulchritudo SOn1</name>
    <dbReference type="NCBI Taxonomy" id="1238450"/>
    <lineage>
        <taxon>Bacteria</taxon>
        <taxon>Pseudomonadati</taxon>
        <taxon>Pseudomonadota</taxon>
        <taxon>Gammaproteobacteria</taxon>
        <taxon>Vibrionales</taxon>
        <taxon>Vibrionaceae</taxon>
        <taxon>Vibrio</taxon>
    </lineage>
</organism>
<dbReference type="EMBL" id="CAOF01000120">
    <property type="protein sequence ID" value="CCO47449.1"/>
    <property type="molecule type" value="Genomic_DNA"/>
</dbReference>